<name>A0A919EZM9_9ACTN</name>
<organism evidence="2 3">
    <name type="scientific">Streptomyces capoamus</name>
    <dbReference type="NCBI Taxonomy" id="68183"/>
    <lineage>
        <taxon>Bacteria</taxon>
        <taxon>Bacillati</taxon>
        <taxon>Actinomycetota</taxon>
        <taxon>Actinomycetes</taxon>
        <taxon>Kitasatosporales</taxon>
        <taxon>Streptomycetaceae</taxon>
        <taxon>Streptomyces</taxon>
    </lineage>
</organism>
<dbReference type="InterPro" id="IPR011033">
    <property type="entry name" value="PRC_barrel-like_sf"/>
</dbReference>
<keyword evidence="3" id="KW-1185">Reference proteome</keyword>
<accession>A0A919EZM9</accession>
<dbReference type="Pfam" id="PF05239">
    <property type="entry name" value="PRC"/>
    <property type="match status" value="2"/>
</dbReference>
<dbReference type="Proteomes" id="UP000619355">
    <property type="component" value="Unassembled WGS sequence"/>
</dbReference>
<feature type="domain" description="PRC-barrel" evidence="1">
    <location>
        <begin position="94"/>
        <end position="154"/>
    </location>
</feature>
<dbReference type="EMBL" id="BNBF01000018">
    <property type="protein sequence ID" value="GHG63395.1"/>
    <property type="molecule type" value="Genomic_DNA"/>
</dbReference>
<reference evidence="3" key="1">
    <citation type="journal article" date="2019" name="Int. J. Syst. Evol. Microbiol.">
        <title>The Global Catalogue of Microorganisms (GCM) 10K type strain sequencing project: providing services to taxonomists for standard genome sequencing and annotation.</title>
        <authorList>
            <consortium name="The Broad Institute Genomics Platform"/>
            <consortium name="The Broad Institute Genome Sequencing Center for Infectious Disease"/>
            <person name="Wu L."/>
            <person name="Ma J."/>
        </authorList>
    </citation>
    <scope>NUCLEOTIDE SEQUENCE [LARGE SCALE GENOMIC DNA]</scope>
    <source>
        <strain evidence="3">JCM 4253</strain>
    </source>
</reference>
<protein>
    <submittedName>
        <fullName evidence="2">Photosystem reaction center subunit H</fullName>
    </submittedName>
</protein>
<gene>
    <name evidence="2" type="ORF">GCM10018980_53940</name>
</gene>
<comment type="caution">
    <text evidence="2">The sequence shown here is derived from an EMBL/GenBank/DDBJ whole genome shotgun (WGS) entry which is preliminary data.</text>
</comment>
<dbReference type="AlphaFoldDB" id="A0A919EZM9"/>
<dbReference type="InterPro" id="IPR027275">
    <property type="entry name" value="PRC-brl_dom"/>
</dbReference>
<dbReference type="SUPFAM" id="SSF50346">
    <property type="entry name" value="PRC-barrel domain"/>
    <property type="match status" value="2"/>
</dbReference>
<proteinExistence type="predicted"/>
<evidence type="ECO:0000313" key="2">
    <source>
        <dbReference type="EMBL" id="GHG63395.1"/>
    </source>
</evidence>
<evidence type="ECO:0000313" key="3">
    <source>
        <dbReference type="Proteomes" id="UP000619355"/>
    </source>
</evidence>
<feature type="domain" description="PRC-barrel" evidence="1">
    <location>
        <begin position="5"/>
        <end position="49"/>
    </location>
</feature>
<sequence length="188" mass="19626">MNTLVLASELSGRVVVTLGGEAVAQIKDVVFDGPAGRITGFTLSGRGLLAGPLKQSLRFSHVHAIGPSAVMIVSQSLFEDRDAVVGRGEAGRGRVLGAPVLTEEGTDIGTVADVVVETGSSGRVVGFEIAANDNLDPEHRKVFVPRGQSLAVSGEALVIPAQAQRFVADDLPSFAAQAEAFLTHMRQR</sequence>
<evidence type="ECO:0000259" key="1">
    <source>
        <dbReference type="Pfam" id="PF05239"/>
    </source>
</evidence>
<dbReference type="Gene3D" id="2.30.30.240">
    <property type="entry name" value="PRC-barrel domain"/>
    <property type="match status" value="2"/>
</dbReference>
<dbReference type="RefSeq" id="WP_189984796.1">
    <property type="nucleotide sequence ID" value="NZ_BNBF01000018.1"/>
</dbReference>